<keyword evidence="2 4" id="KW-0378">Hydrolase</keyword>
<dbReference type="EMBL" id="SNVV01000033">
    <property type="protein sequence ID" value="TDN44966.1"/>
    <property type="molecule type" value="Genomic_DNA"/>
</dbReference>
<dbReference type="RefSeq" id="WP_211168521.1">
    <property type="nucleotide sequence ID" value="NZ_SNVV01000033.1"/>
</dbReference>
<organism evidence="4 5">
    <name type="scientific">Azoarcus indigens</name>
    <dbReference type="NCBI Taxonomy" id="29545"/>
    <lineage>
        <taxon>Bacteria</taxon>
        <taxon>Pseudomonadati</taxon>
        <taxon>Pseudomonadota</taxon>
        <taxon>Betaproteobacteria</taxon>
        <taxon>Rhodocyclales</taxon>
        <taxon>Zoogloeaceae</taxon>
        <taxon>Azoarcus</taxon>
    </lineage>
</organism>
<evidence type="ECO:0000259" key="3">
    <source>
        <dbReference type="Pfam" id="PF01979"/>
    </source>
</evidence>
<dbReference type="Gene3D" id="3.20.20.140">
    <property type="entry name" value="Metal-dependent hydrolases"/>
    <property type="match status" value="1"/>
</dbReference>
<dbReference type="AlphaFoldDB" id="A0A4R6DJI9"/>
<gene>
    <name evidence="4" type="ORF">C7389_13311</name>
</gene>
<feature type="domain" description="Amidohydrolase-related" evidence="3">
    <location>
        <begin position="66"/>
        <end position="444"/>
    </location>
</feature>
<dbReference type="GO" id="GO:0016810">
    <property type="term" value="F:hydrolase activity, acting on carbon-nitrogen (but not peptide) bonds"/>
    <property type="evidence" value="ECO:0007669"/>
    <property type="project" value="InterPro"/>
</dbReference>
<dbReference type="PANTHER" id="PTHR43794:SF11">
    <property type="entry name" value="AMIDOHYDROLASE-RELATED DOMAIN-CONTAINING PROTEIN"/>
    <property type="match status" value="1"/>
</dbReference>
<dbReference type="SUPFAM" id="SSF51556">
    <property type="entry name" value="Metallo-dependent hydrolases"/>
    <property type="match status" value="1"/>
</dbReference>
<sequence length="499" mass="52705">MSINARAAAGSAPATVLRVAAVLADPAAGRLDGPAEIRLEHGRIAALTPLGNGLPEDASEVQPLIALPAPANAHDHGRGLRSAAFGAHDEALETWLAGLAREPLVDPWLRAAVAFGRMVEGGAGIANHCHNTQRGDRLLQEAQGVAKAAADVGLRIAFALPFAGRNAVVYGELDRLLQRVPPGDHDALRAMRAGGRSLAENLALMEQAAAFEHAGFQLQYCPVGPQWVDNATLAAIARGSADSGRRVHMHLLETRYQREWADAHYADGLIAHLDAIGLLSPRLTVAHAVWLTPAECELLAERGVIVAANASSNLRLRSGIAPVRAFRASGLRFGIGMDGMSLDDDDDLLREMRLLRQLNRGTAGEPDFDAGALFTAACVDGRRSVLGDDGGGRIAVGAPADLLLLDSRRFSRDCLAPGRDQWLALMLTRMRAEDIAALYIGGRAVAVGGRACGVDLPALEAELTALARAARALAPPDESRIGRLRAGVEDYYRAGCHGP</sequence>
<evidence type="ECO:0000256" key="1">
    <source>
        <dbReference type="ARBA" id="ARBA00006745"/>
    </source>
</evidence>
<name>A0A4R6DJI9_9RHOO</name>
<keyword evidence="5" id="KW-1185">Reference proteome</keyword>
<dbReference type="SUPFAM" id="SSF51338">
    <property type="entry name" value="Composite domain of metallo-dependent hydrolases"/>
    <property type="match status" value="1"/>
</dbReference>
<evidence type="ECO:0000256" key="2">
    <source>
        <dbReference type="ARBA" id="ARBA00022801"/>
    </source>
</evidence>
<accession>A0A4R6DJI9</accession>
<evidence type="ECO:0000313" key="5">
    <source>
        <dbReference type="Proteomes" id="UP000295129"/>
    </source>
</evidence>
<protein>
    <submittedName>
        <fullName evidence="4">Cytosine/adenosine deaminase-related metal-dependent hydrolase</fullName>
    </submittedName>
</protein>
<dbReference type="InterPro" id="IPR032466">
    <property type="entry name" value="Metal_Hydrolase"/>
</dbReference>
<comment type="similarity">
    <text evidence="1">Belongs to the metallo-dependent hydrolases superfamily. ATZ/TRZ family.</text>
</comment>
<reference evidence="4 5" key="1">
    <citation type="submission" date="2019-03" db="EMBL/GenBank/DDBJ databases">
        <title>Genomic Encyclopedia of Type Strains, Phase IV (KMG-IV): sequencing the most valuable type-strain genomes for metagenomic binning, comparative biology and taxonomic classification.</title>
        <authorList>
            <person name="Goeker M."/>
        </authorList>
    </citation>
    <scope>NUCLEOTIDE SEQUENCE [LARGE SCALE GENOMIC DNA]</scope>
    <source>
        <strain evidence="4 5">DSM 12121</strain>
    </source>
</reference>
<comment type="caution">
    <text evidence="4">The sequence shown here is derived from an EMBL/GenBank/DDBJ whole genome shotgun (WGS) entry which is preliminary data.</text>
</comment>
<dbReference type="InterPro" id="IPR050287">
    <property type="entry name" value="MTA/SAH_deaminase"/>
</dbReference>
<dbReference type="InterPro" id="IPR011059">
    <property type="entry name" value="Metal-dep_hydrolase_composite"/>
</dbReference>
<evidence type="ECO:0000313" key="4">
    <source>
        <dbReference type="EMBL" id="TDN44966.1"/>
    </source>
</evidence>
<proteinExistence type="inferred from homology"/>
<dbReference type="Proteomes" id="UP000295129">
    <property type="component" value="Unassembled WGS sequence"/>
</dbReference>
<dbReference type="Pfam" id="PF01979">
    <property type="entry name" value="Amidohydro_1"/>
    <property type="match status" value="1"/>
</dbReference>
<dbReference type="PANTHER" id="PTHR43794">
    <property type="entry name" value="AMINOHYDROLASE SSNA-RELATED"/>
    <property type="match status" value="1"/>
</dbReference>
<dbReference type="InterPro" id="IPR006680">
    <property type="entry name" value="Amidohydro-rel"/>
</dbReference>